<dbReference type="NCBIfam" id="NF004123">
    <property type="entry name" value="PRK05610.1"/>
    <property type="match status" value="1"/>
</dbReference>
<comment type="similarity">
    <text evidence="1 6 7">Belongs to the universal ribosomal protein uS17 family.</text>
</comment>
<evidence type="ECO:0000313" key="8">
    <source>
        <dbReference type="EMBL" id="OGE99754.1"/>
    </source>
</evidence>
<dbReference type="NCBIfam" id="TIGR03635">
    <property type="entry name" value="uS17_bact"/>
    <property type="match status" value="1"/>
</dbReference>
<protein>
    <recommendedName>
        <fullName evidence="6">Small ribosomal subunit protein uS17</fullName>
    </recommendedName>
</protein>
<organism evidence="8 9">
    <name type="scientific">Candidatus Doudnabacteria bacterium RIFCSPLOWO2_02_FULL_48_13</name>
    <dbReference type="NCBI Taxonomy" id="1817845"/>
    <lineage>
        <taxon>Bacteria</taxon>
        <taxon>Candidatus Doudnaibacteriota</taxon>
    </lineage>
</organism>
<comment type="subunit">
    <text evidence="6">Part of the 30S ribosomal subunit.</text>
</comment>
<evidence type="ECO:0000256" key="6">
    <source>
        <dbReference type="HAMAP-Rule" id="MF_01345"/>
    </source>
</evidence>
<reference evidence="8 9" key="1">
    <citation type="journal article" date="2016" name="Nat. Commun.">
        <title>Thousands of microbial genomes shed light on interconnected biogeochemical processes in an aquifer system.</title>
        <authorList>
            <person name="Anantharaman K."/>
            <person name="Brown C.T."/>
            <person name="Hug L.A."/>
            <person name="Sharon I."/>
            <person name="Castelle C.J."/>
            <person name="Probst A.J."/>
            <person name="Thomas B.C."/>
            <person name="Singh A."/>
            <person name="Wilkins M.J."/>
            <person name="Karaoz U."/>
            <person name="Brodie E.L."/>
            <person name="Williams K.H."/>
            <person name="Hubbard S.S."/>
            <person name="Banfield J.F."/>
        </authorList>
    </citation>
    <scope>NUCLEOTIDE SEQUENCE [LARGE SCALE GENOMIC DNA]</scope>
</reference>
<keyword evidence="5 6" id="KW-0687">Ribonucleoprotein</keyword>
<dbReference type="PROSITE" id="PS00056">
    <property type="entry name" value="RIBOSOMAL_S17"/>
    <property type="match status" value="1"/>
</dbReference>
<accession>A0A1F5QC46</accession>
<gene>
    <name evidence="6" type="primary">rpsQ</name>
    <name evidence="8" type="ORF">A3J05_02735</name>
</gene>
<dbReference type="Proteomes" id="UP000177235">
    <property type="component" value="Unassembled WGS sequence"/>
</dbReference>
<dbReference type="EMBL" id="MFFF01000016">
    <property type="protein sequence ID" value="OGE99754.1"/>
    <property type="molecule type" value="Genomic_DNA"/>
</dbReference>
<evidence type="ECO:0000256" key="1">
    <source>
        <dbReference type="ARBA" id="ARBA00010254"/>
    </source>
</evidence>
<dbReference type="AlphaFoldDB" id="A0A1F5QC46"/>
<dbReference type="PRINTS" id="PR00973">
    <property type="entry name" value="RIBOSOMALS17"/>
</dbReference>
<keyword evidence="2 6" id="KW-0699">rRNA-binding</keyword>
<evidence type="ECO:0000256" key="4">
    <source>
        <dbReference type="ARBA" id="ARBA00022980"/>
    </source>
</evidence>
<dbReference type="Pfam" id="PF00366">
    <property type="entry name" value="Ribosomal_S17"/>
    <property type="match status" value="1"/>
</dbReference>
<dbReference type="InterPro" id="IPR019979">
    <property type="entry name" value="Ribosomal_uS17_CS"/>
</dbReference>
<keyword evidence="4 6" id="KW-0689">Ribosomal protein</keyword>
<dbReference type="InterPro" id="IPR019984">
    <property type="entry name" value="Ribosomal_uS17_bact/chlr"/>
</dbReference>
<dbReference type="GO" id="GO:0003735">
    <property type="term" value="F:structural constituent of ribosome"/>
    <property type="evidence" value="ECO:0007669"/>
    <property type="project" value="UniProtKB-UniRule"/>
</dbReference>
<keyword evidence="3 6" id="KW-0694">RNA-binding</keyword>
<dbReference type="InterPro" id="IPR012340">
    <property type="entry name" value="NA-bd_OB-fold"/>
</dbReference>
<dbReference type="InterPro" id="IPR000266">
    <property type="entry name" value="Ribosomal_uS17"/>
</dbReference>
<name>A0A1F5QC46_9BACT</name>
<evidence type="ECO:0000313" key="9">
    <source>
        <dbReference type="Proteomes" id="UP000177235"/>
    </source>
</evidence>
<dbReference type="PANTHER" id="PTHR10744:SF1">
    <property type="entry name" value="SMALL RIBOSOMAL SUBUNIT PROTEIN US17M"/>
    <property type="match status" value="1"/>
</dbReference>
<comment type="function">
    <text evidence="6">One of the primary rRNA binding proteins, it binds specifically to the 5'-end of 16S ribosomal RNA.</text>
</comment>
<sequence>MENQTPKIHRRLEGEVTSDKMTKTVVVKVTTHKRHPKYHKRYSVSKKYKAHDENREYHVGDVVEIEETKPLSKEKKWKVVKKVK</sequence>
<dbReference type="Gene3D" id="2.40.50.140">
    <property type="entry name" value="Nucleic acid-binding proteins"/>
    <property type="match status" value="1"/>
</dbReference>
<evidence type="ECO:0000256" key="7">
    <source>
        <dbReference type="RuleBase" id="RU003872"/>
    </source>
</evidence>
<evidence type="ECO:0000256" key="2">
    <source>
        <dbReference type="ARBA" id="ARBA00022730"/>
    </source>
</evidence>
<evidence type="ECO:0000256" key="3">
    <source>
        <dbReference type="ARBA" id="ARBA00022884"/>
    </source>
</evidence>
<dbReference type="GO" id="GO:0006412">
    <property type="term" value="P:translation"/>
    <property type="evidence" value="ECO:0007669"/>
    <property type="project" value="UniProtKB-UniRule"/>
</dbReference>
<dbReference type="HAMAP" id="MF_01345_B">
    <property type="entry name" value="Ribosomal_uS17_B"/>
    <property type="match status" value="1"/>
</dbReference>
<dbReference type="PANTHER" id="PTHR10744">
    <property type="entry name" value="40S RIBOSOMAL PROTEIN S11 FAMILY MEMBER"/>
    <property type="match status" value="1"/>
</dbReference>
<evidence type="ECO:0000256" key="5">
    <source>
        <dbReference type="ARBA" id="ARBA00023274"/>
    </source>
</evidence>
<proteinExistence type="inferred from homology"/>
<comment type="caution">
    <text evidence="8">The sequence shown here is derived from an EMBL/GenBank/DDBJ whole genome shotgun (WGS) entry which is preliminary data.</text>
</comment>
<dbReference type="SUPFAM" id="SSF50249">
    <property type="entry name" value="Nucleic acid-binding proteins"/>
    <property type="match status" value="1"/>
</dbReference>
<dbReference type="GO" id="GO:0022627">
    <property type="term" value="C:cytosolic small ribosomal subunit"/>
    <property type="evidence" value="ECO:0007669"/>
    <property type="project" value="UniProtKB-UniRule"/>
</dbReference>
<dbReference type="GO" id="GO:0019843">
    <property type="term" value="F:rRNA binding"/>
    <property type="evidence" value="ECO:0007669"/>
    <property type="project" value="UniProtKB-UniRule"/>
</dbReference>
<dbReference type="CDD" id="cd00364">
    <property type="entry name" value="Ribosomal_uS17"/>
    <property type="match status" value="1"/>
</dbReference>